<dbReference type="EMBL" id="GU942977">
    <property type="protein sequence ID" value="ADD93355.1"/>
    <property type="molecule type" value="Genomic_DNA"/>
</dbReference>
<protein>
    <submittedName>
        <fullName evidence="1">Uncharacterized protein</fullName>
    </submittedName>
</protein>
<sequence length="107" mass="12362">MMNMASKTRIHKRSHIFARAIDLSLFRTCAIAIARTPKIPYKRYVELSPSQLPEPPNPHKTDIKNEKNARAIRAKPARVKILGNSIEFVNTLIFHGHQHRPHSMMDR</sequence>
<organism evidence="1">
    <name type="scientific">uncultured archaeon MedDCM-OCT-S11-C441</name>
    <dbReference type="NCBI Taxonomy" id="743103"/>
    <lineage>
        <taxon>Archaea</taxon>
        <taxon>environmental samples</taxon>
    </lineage>
</organism>
<accession>D6PCA4</accession>
<dbReference type="AlphaFoldDB" id="D6PCA4"/>
<proteinExistence type="predicted"/>
<reference evidence="1" key="1">
    <citation type="journal article" date="2010" name="ISME J.">
        <title>Metagenome of the Mediterranean deep chlorophyll maximum studied by direct and fosmid library 454 pyrosequencing.</title>
        <authorList>
            <person name="Ghai R."/>
            <person name="Martin-Cuadrado A.B."/>
            <person name="Molto A.G."/>
            <person name="Heredia I.G."/>
            <person name="Cabrera R."/>
            <person name="Martin J."/>
            <person name="Verdu M."/>
            <person name="Deschamps P."/>
            <person name="Moreira D."/>
            <person name="Lopez-Garcia P."/>
            <person name="Mira A."/>
            <person name="Rodriguez-Valera F."/>
        </authorList>
    </citation>
    <scope>NUCLEOTIDE SEQUENCE</scope>
</reference>
<name>D6PCA4_9ARCH</name>
<evidence type="ECO:0000313" key="1">
    <source>
        <dbReference type="EMBL" id="ADD93355.1"/>
    </source>
</evidence>